<accession>A0A8C6IX78</accession>
<dbReference type="GO" id="GO:0032970">
    <property type="term" value="P:regulation of actin filament-based process"/>
    <property type="evidence" value="ECO:0007669"/>
    <property type="project" value="TreeGrafter"/>
</dbReference>
<evidence type="ECO:0000256" key="3">
    <source>
        <dbReference type="ARBA" id="ARBA00031406"/>
    </source>
</evidence>
<keyword evidence="5" id="KW-1185">Reference proteome</keyword>
<evidence type="ECO:0000256" key="2">
    <source>
        <dbReference type="ARBA" id="ARBA00024115"/>
    </source>
</evidence>
<reference evidence="4" key="2">
    <citation type="submission" date="2025-08" db="UniProtKB">
        <authorList>
            <consortium name="Ensembl"/>
        </authorList>
    </citation>
    <scope>IDENTIFICATION</scope>
</reference>
<dbReference type="Pfam" id="PF14705">
    <property type="entry name" value="Costars"/>
    <property type="match status" value="1"/>
</dbReference>
<dbReference type="AlphaFoldDB" id="A0A8C6IX78"/>
<dbReference type="InterPro" id="IPR038095">
    <property type="entry name" value="Costars_sf"/>
</dbReference>
<name>A0A8C6IX78_MELUD</name>
<gene>
    <name evidence="4" type="primary">LOC101875299</name>
</gene>
<dbReference type="FunFam" id="1.10.10.1540:FF:000002">
    <property type="entry name" value="costars family protein ABRACL"/>
    <property type="match status" value="1"/>
</dbReference>
<evidence type="ECO:0000313" key="5">
    <source>
        <dbReference type="Proteomes" id="UP000694405"/>
    </source>
</evidence>
<dbReference type="Ensembl" id="ENSMUNT00000005767.2">
    <property type="protein sequence ID" value="ENSMUNP00000004950.2"/>
    <property type="gene ID" value="ENSMUNG00000004112.2"/>
</dbReference>
<evidence type="ECO:0000256" key="1">
    <source>
        <dbReference type="ARBA" id="ARBA00006126"/>
    </source>
</evidence>
<dbReference type="OrthoDB" id="9871914at2759"/>
<dbReference type="SMART" id="SM01283">
    <property type="entry name" value="Costars"/>
    <property type="match status" value="1"/>
</dbReference>
<dbReference type="PANTHER" id="PTHR46334">
    <property type="entry name" value="COSTARS FAMILY PROTEIN ABRACL"/>
    <property type="match status" value="1"/>
</dbReference>
<dbReference type="InterPro" id="IPR044302">
    <property type="entry name" value="Costars"/>
</dbReference>
<comment type="similarity">
    <text evidence="1">Belongs to the costars family.</text>
</comment>
<proteinExistence type="inferred from homology"/>
<reference evidence="4" key="3">
    <citation type="submission" date="2025-09" db="UniProtKB">
        <authorList>
            <consortium name="Ensembl"/>
        </authorList>
    </citation>
    <scope>IDENTIFICATION</scope>
</reference>
<dbReference type="Gene3D" id="1.10.10.1540">
    <property type="entry name" value="Costar domain"/>
    <property type="match status" value="1"/>
</dbReference>
<evidence type="ECO:0000313" key="4">
    <source>
        <dbReference type="Ensembl" id="ENSMUNP00000004950.2"/>
    </source>
</evidence>
<reference evidence="4" key="1">
    <citation type="submission" date="2020-03" db="EMBL/GenBank/DDBJ databases">
        <title>Melopsittacus undulatus (budgerigar) genome, bMelUnd1, maternal haplotype with Z.</title>
        <authorList>
            <person name="Gedman G."/>
            <person name="Mountcastle J."/>
            <person name="Haase B."/>
            <person name="Formenti G."/>
            <person name="Wright T."/>
            <person name="Apodaca J."/>
            <person name="Pelan S."/>
            <person name="Chow W."/>
            <person name="Rhie A."/>
            <person name="Howe K."/>
            <person name="Fedrigo O."/>
            <person name="Jarvis E.D."/>
        </authorList>
    </citation>
    <scope>NUCLEOTIDE SEQUENCE [LARGE SCALE GENOMIC DNA]</scope>
</reference>
<organism evidence="4 5">
    <name type="scientific">Melopsittacus undulatus</name>
    <name type="common">Budgerigar</name>
    <name type="synonym">Psittacus undulatus</name>
    <dbReference type="NCBI Taxonomy" id="13146"/>
    <lineage>
        <taxon>Eukaryota</taxon>
        <taxon>Metazoa</taxon>
        <taxon>Chordata</taxon>
        <taxon>Craniata</taxon>
        <taxon>Vertebrata</taxon>
        <taxon>Euteleostomi</taxon>
        <taxon>Archelosauria</taxon>
        <taxon>Archosauria</taxon>
        <taxon>Dinosauria</taxon>
        <taxon>Saurischia</taxon>
        <taxon>Theropoda</taxon>
        <taxon>Coelurosauria</taxon>
        <taxon>Aves</taxon>
        <taxon>Neognathae</taxon>
        <taxon>Neoaves</taxon>
        <taxon>Telluraves</taxon>
        <taxon>Australaves</taxon>
        <taxon>Psittaciformes</taxon>
        <taxon>Psittaculidae</taxon>
        <taxon>Melopsittacus</taxon>
    </lineage>
</organism>
<sequence>MSSIYLNESVHSRVKTVSSHCGFQVYYLKSSTHAKTYFSAWAEVALQLHVESQPYSGLHNVAHPCCKVTHCRPTAQIPDGAGLRQGTYGHSWLNHSIVVSLHFGDHKENLWHFAQAWSVLLCACLWRNLLQQTTMNVEHEVNLLVEEIRRLGTRNADGQVSVKFGVLFADEKCANLFEALVGTLKAAKRRKIITYQGELLLQGVHDDVDIMLLQD</sequence>
<protein>
    <recommendedName>
        <fullName evidence="2">Costars family protein ABRACL</fullName>
    </recommendedName>
    <alternativeName>
        <fullName evidence="3">ABRA C-terminal-like protein</fullName>
    </alternativeName>
</protein>
<dbReference type="Proteomes" id="UP000694405">
    <property type="component" value="Chromosome 3"/>
</dbReference>
<dbReference type="InterPro" id="IPR027817">
    <property type="entry name" value="Costars_dom"/>
</dbReference>
<accession>A0A8V5FZY8</accession>
<dbReference type="PANTHER" id="PTHR46334:SF1">
    <property type="entry name" value="COSTARS FAMILY PROTEIN ABRACL"/>
    <property type="match status" value="1"/>
</dbReference>